<dbReference type="EMBL" id="RQZF01000001">
    <property type="protein sequence ID" value="RRC96388.1"/>
    <property type="molecule type" value="Genomic_DNA"/>
</dbReference>
<dbReference type="AlphaFoldDB" id="A0A3P1SGV7"/>
<accession>A0A3P1SGV7</accession>
<evidence type="ECO:0000256" key="2">
    <source>
        <dbReference type="SAM" id="Phobius"/>
    </source>
</evidence>
<feature type="transmembrane region" description="Helical" evidence="2">
    <location>
        <begin position="7"/>
        <end position="24"/>
    </location>
</feature>
<evidence type="ECO:0000256" key="1">
    <source>
        <dbReference type="SAM" id="MobiDB-lite"/>
    </source>
</evidence>
<keyword evidence="2" id="KW-0812">Transmembrane</keyword>
<reference evidence="3 4" key="1">
    <citation type="submission" date="2018-11" db="EMBL/GenBank/DDBJ databases">
        <title>Genomes From Bacteria Associated with the Canine Oral Cavity: a Test Case for Automated Genome-Based Taxonomic Assignment.</title>
        <authorList>
            <person name="Coil D.A."/>
            <person name="Jospin G."/>
            <person name="Darling A.E."/>
            <person name="Wallis C."/>
            <person name="Davis I.J."/>
            <person name="Harris S."/>
            <person name="Eisen J.A."/>
            <person name="Holcombe L.J."/>
            <person name="O'Flynn C."/>
        </authorList>
    </citation>
    <scope>NUCLEOTIDE SEQUENCE [LARGE SCALE GENOMIC DNA]</scope>
    <source>
        <strain evidence="3 4">OH770</strain>
    </source>
</reference>
<keyword evidence="2" id="KW-0472">Membrane</keyword>
<dbReference type="Proteomes" id="UP000280444">
    <property type="component" value="Unassembled WGS sequence"/>
</dbReference>
<gene>
    <name evidence="3" type="ORF">EII11_01730</name>
</gene>
<organism evidence="3 4">
    <name type="scientific">Schaalia canis</name>
    <dbReference type="NCBI Taxonomy" id="100469"/>
    <lineage>
        <taxon>Bacteria</taxon>
        <taxon>Bacillati</taxon>
        <taxon>Actinomycetota</taxon>
        <taxon>Actinomycetes</taxon>
        <taxon>Actinomycetales</taxon>
        <taxon>Actinomycetaceae</taxon>
        <taxon>Schaalia</taxon>
    </lineage>
</organism>
<name>A0A3P1SGV7_9ACTO</name>
<evidence type="ECO:0000313" key="4">
    <source>
        <dbReference type="Proteomes" id="UP000280444"/>
    </source>
</evidence>
<evidence type="ECO:0000313" key="3">
    <source>
        <dbReference type="EMBL" id="RRC96388.1"/>
    </source>
</evidence>
<feature type="compositionally biased region" description="Basic and acidic residues" evidence="1">
    <location>
        <begin position="61"/>
        <end position="75"/>
    </location>
</feature>
<proteinExistence type="predicted"/>
<keyword evidence="4" id="KW-1185">Reference proteome</keyword>
<comment type="caution">
    <text evidence="3">The sequence shown here is derived from an EMBL/GenBank/DDBJ whole genome shotgun (WGS) entry which is preliminary data.</text>
</comment>
<feature type="region of interest" description="Disordered" evidence="1">
    <location>
        <begin position="54"/>
        <end position="75"/>
    </location>
</feature>
<dbReference type="RefSeq" id="WP_124867924.1">
    <property type="nucleotide sequence ID" value="NZ_RQZF01000001.1"/>
</dbReference>
<sequence>MSASQIRHRIIVAWVVVLVVAYTGLFGDGLTMVVTSLGWTLLIHVLFGKKLFDPFGSKLQHPNDRPAERAENRQY</sequence>
<keyword evidence="2" id="KW-1133">Transmembrane helix</keyword>
<protein>
    <submittedName>
        <fullName evidence="3">Uncharacterized protein</fullName>
    </submittedName>
</protein>